<proteinExistence type="predicted"/>
<dbReference type="PANTHER" id="PTHR34512:SF30">
    <property type="entry name" value="OUTER MEMBRANE PROTEIN ASSEMBLY FACTOR BAMB"/>
    <property type="match status" value="1"/>
</dbReference>
<feature type="chain" id="PRO_5034826981" evidence="1">
    <location>
        <begin position="34"/>
        <end position="1646"/>
    </location>
</feature>
<reference evidence="3 4" key="1">
    <citation type="submission" date="2020-10" db="EMBL/GenBank/DDBJ databases">
        <title>Wide distribution of Phycisphaera-like planctomycetes from WD2101 soil group in peatlands and genome analysis of the first cultivated representative.</title>
        <authorList>
            <person name="Dedysh S.N."/>
            <person name="Beletsky A.V."/>
            <person name="Ivanova A."/>
            <person name="Kulichevskaya I.S."/>
            <person name="Suzina N.E."/>
            <person name="Philippov D.A."/>
            <person name="Rakitin A.L."/>
            <person name="Mardanov A.V."/>
            <person name="Ravin N.V."/>
        </authorList>
    </citation>
    <scope>NUCLEOTIDE SEQUENCE [LARGE SCALE GENOMIC DNA]</scope>
    <source>
        <strain evidence="3 4">M1803</strain>
    </source>
</reference>
<organism evidence="3 4">
    <name type="scientific">Humisphaera borealis</name>
    <dbReference type="NCBI Taxonomy" id="2807512"/>
    <lineage>
        <taxon>Bacteria</taxon>
        <taxon>Pseudomonadati</taxon>
        <taxon>Planctomycetota</taxon>
        <taxon>Phycisphaerae</taxon>
        <taxon>Tepidisphaerales</taxon>
        <taxon>Tepidisphaeraceae</taxon>
        <taxon>Humisphaera</taxon>
    </lineage>
</organism>
<sequence length="1646" mass="177019">MTTPADHSPRRWIARGLLAAACAGVALLPQVLAQPVAQPLPAADNPDGVEGKEHNEFVFVRDSASAQEKFGLAQKMERLKEWNKSADLYQEVLDKYRDRVIPNGKDSNNVINRYTSVTWGVLGQLANWPQEGLDVYRGRYEPKAAQLVASFKGDDLAPLYEALRKYFVTESGKQAGIRLIDANLERGEYAAAAEIGDQLLSLYPKQNLLAERPGVLFRTSLSHYLTGTVDGRKKGEQWAATLESESPKVIGVVRGQDVPLAEALKKELAAIGTGNATETVAAAGDSWPTMGGGPTRSLISGAKANAGTRLYSVPLAAPNFNALPNAQIRQQAQQTFASAAQTGQTIGVIPAIDRGEMFFNDGSRVYAVNLESGVPLAGWLQTHPSSNGQFILPNVVGSTRLYQQTVTVTDRYVLAIMGQQDRNLMMYGIAPQGDSRMVCLDRVTGREVWTVSLPTTPDVPKNDDEKAIRALALSGAPLVVGDSVLTVGRSARSNQGEDCYVLSFDINTGKFRWACYVASSGMPNNMYGAPQVSDKTSHLAYANGRVYVLTNLGAVAALDAYSGTIVWLNIYPLDLPQVGRGRGFQPFATRGQGSGSKLKAWQFNPVMLADGKVFALPDEGKNLLIYDAITGKDIKRISLDGLASWNSRNGGQNDKPLTLVGINGPRMVLASEVRLLCINWQTYEEEKFPGADDAMIFWPSTVPGRLMGRPFMTADAVYMSADDRLRRLDMKSGLAVNQYPAWPRSWEDGEGPGNVIVSGDHVVLAGADSIDVYTDLTLATAKLDKEVAAAPTDPEPRLRYAEVMFVAGQAKEAVRRLDEAIKLLGGEKLAAGANRDRLFNDALTFATRSAGDDRAEAREMVVQFFDRAGNAAGNAQQYVQYRVARAKFALAQQKDPTTAVRLYQEILATPETRAVTLLNEQSSLPTQAEDIAEKAVAAIVKESGPSIYQPYEQQAQTAAKAAEDETDNIAKAGKLLQVSQAFPNSSVAPDAMLAAADAYESAAKPRDAVRVLRQMWFKYQSGPSRAAILEGIARNYLAVPDRNRGDMASTAAARLAMASALPGDPKLSKDLKLPDGKVIAAAGTPVQKALDEVRKVSSAEAGKSLADFRLPIPKPGQKPYPKAFLPRTDEMILPDALALVLPARDFARADRVMTWSPNKLSIFASGKGVPKKPLSESNAFQDNGRGAAMYPRGVAWAGDTAIVWGGSRAVAIDSLTGKTLWTIDLSTMATLEVVRGGDAPGTPVANADGIIVNGNNIIINGRLNGRVIVRGGAIQQLQPAPQAAGNANVAPAIPPPPVAGLGEQFADIRPIGDRVLLTSSTGRLVSAELAGGKVTWQARLAEKTPDRLVATEDFTVVRVSDDLKVQLFALDTYSGRIIGNKAFASQGGSVPVNMALSADGTLVYTLPDRLCLRDLYKAWDEDEKVVTSTAQGQPAQPIYAGANQPGQLVIAEGRILAVADSINISGLSPNEKYIRVHSLETGQPLSLKYTADGTNKREVDQVLTAGTKDWNVMMRTMGSKVYVIGPKTVYGYNLDKPAETWRGSTDIFDAGPNDMNFRDGFVGTTHVVILDQPTPSAENAKPQYRLHAFARYVSAQAKGESGKLDYSVTVSDPGGLAPQWQAADGGFFYATGDGKVRMLVGTDQER</sequence>
<dbReference type="EMBL" id="CP063458">
    <property type="protein sequence ID" value="QOV87930.1"/>
    <property type="molecule type" value="Genomic_DNA"/>
</dbReference>
<dbReference type="Proteomes" id="UP000593765">
    <property type="component" value="Chromosome"/>
</dbReference>
<dbReference type="InterPro" id="IPR002372">
    <property type="entry name" value="PQQ_rpt_dom"/>
</dbReference>
<keyword evidence="1" id="KW-0732">Signal</keyword>
<dbReference type="RefSeq" id="WP_206290845.1">
    <property type="nucleotide sequence ID" value="NZ_CP063458.1"/>
</dbReference>
<dbReference type="KEGG" id="hbs:IPV69_16855"/>
<evidence type="ECO:0000256" key="1">
    <source>
        <dbReference type="SAM" id="SignalP"/>
    </source>
</evidence>
<feature type="domain" description="Pyrrolo-quinoline quinone repeat" evidence="2">
    <location>
        <begin position="419"/>
        <end position="567"/>
    </location>
</feature>
<evidence type="ECO:0000313" key="4">
    <source>
        <dbReference type="Proteomes" id="UP000593765"/>
    </source>
</evidence>
<dbReference type="SUPFAM" id="SSF50998">
    <property type="entry name" value="Quinoprotein alcohol dehydrogenase-like"/>
    <property type="match status" value="2"/>
</dbReference>
<dbReference type="InterPro" id="IPR011047">
    <property type="entry name" value="Quinoprotein_ADH-like_sf"/>
</dbReference>
<protein>
    <submittedName>
        <fullName evidence="3">PQQ-binding-like beta-propeller repeat protein</fullName>
    </submittedName>
</protein>
<dbReference type="Gene3D" id="2.140.10.10">
    <property type="entry name" value="Quinoprotein alcohol dehydrogenase-like superfamily"/>
    <property type="match status" value="1"/>
</dbReference>
<dbReference type="InterPro" id="IPR015943">
    <property type="entry name" value="WD40/YVTN_repeat-like_dom_sf"/>
</dbReference>
<name>A0A7M2WTR5_9BACT</name>
<dbReference type="Gene3D" id="2.130.10.10">
    <property type="entry name" value="YVTN repeat-like/Quinoprotein amine dehydrogenase"/>
    <property type="match status" value="2"/>
</dbReference>
<evidence type="ECO:0000259" key="2">
    <source>
        <dbReference type="Pfam" id="PF13360"/>
    </source>
</evidence>
<dbReference type="InterPro" id="IPR018391">
    <property type="entry name" value="PQQ_b-propeller_rpt"/>
</dbReference>
<dbReference type="PANTHER" id="PTHR34512">
    <property type="entry name" value="CELL SURFACE PROTEIN"/>
    <property type="match status" value="1"/>
</dbReference>
<gene>
    <name evidence="3" type="ORF">IPV69_16855</name>
</gene>
<dbReference type="SMART" id="SM00564">
    <property type="entry name" value="PQQ"/>
    <property type="match status" value="4"/>
</dbReference>
<keyword evidence="4" id="KW-1185">Reference proteome</keyword>
<dbReference type="Pfam" id="PF13360">
    <property type="entry name" value="PQQ_2"/>
    <property type="match status" value="1"/>
</dbReference>
<evidence type="ECO:0000313" key="3">
    <source>
        <dbReference type="EMBL" id="QOV87930.1"/>
    </source>
</evidence>
<feature type="signal peptide" evidence="1">
    <location>
        <begin position="1"/>
        <end position="33"/>
    </location>
</feature>
<accession>A0A7M2WTR5</accession>